<name>A0AAD5P2G9_ACENE</name>
<dbReference type="Proteomes" id="UP001064489">
    <property type="component" value="Chromosome 1"/>
</dbReference>
<keyword evidence="2" id="KW-1185">Reference proteome</keyword>
<evidence type="ECO:0000313" key="1">
    <source>
        <dbReference type="EMBL" id="KAI9195823.1"/>
    </source>
</evidence>
<reference evidence="1" key="2">
    <citation type="submission" date="2023-02" db="EMBL/GenBank/DDBJ databases">
        <authorList>
            <person name="Swenson N.G."/>
            <person name="Wegrzyn J.L."/>
            <person name="Mcevoy S.L."/>
        </authorList>
    </citation>
    <scope>NUCLEOTIDE SEQUENCE</scope>
    <source>
        <strain evidence="1">91603</strain>
        <tissue evidence="1">Leaf</tissue>
    </source>
</reference>
<reference evidence="1" key="1">
    <citation type="journal article" date="2022" name="Plant J.">
        <title>Strategies of tolerance reflected in two North American maple genomes.</title>
        <authorList>
            <person name="McEvoy S.L."/>
            <person name="Sezen U.U."/>
            <person name="Trouern-Trend A."/>
            <person name="McMahon S.M."/>
            <person name="Schaberg P.G."/>
            <person name="Yang J."/>
            <person name="Wegrzyn J.L."/>
            <person name="Swenson N.G."/>
        </authorList>
    </citation>
    <scope>NUCLEOTIDE SEQUENCE</scope>
    <source>
        <strain evidence="1">91603</strain>
    </source>
</reference>
<proteinExistence type="predicted"/>
<comment type="caution">
    <text evidence="1">The sequence shown here is derived from an EMBL/GenBank/DDBJ whole genome shotgun (WGS) entry which is preliminary data.</text>
</comment>
<dbReference type="EMBL" id="JAJSOW010000003">
    <property type="protein sequence ID" value="KAI9195823.1"/>
    <property type="molecule type" value="Genomic_DNA"/>
</dbReference>
<sequence>MVCAFTEAGIYSGAGVSEDAQVEQDSAVCLLPGNGFLQRHLVFEEDSFACTPSLLLVNNDLSSLSSSPLLLGLVTTHTV</sequence>
<dbReference type="AlphaFoldDB" id="A0AAD5P2G9"/>
<organism evidence="1 2">
    <name type="scientific">Acer negundo</name>
    <name type="common">Box elder</name>
    <dbReference type="NCBI Taxonomy" id="4023"/>
    <lineage>
        <taxon>Eukaryota</taxon>
        <taxon>Viridiplantae</taxon>
        <taxon>Streptophyta</taxon>
        <taxon>Embryophyta</taxon>
        <taxon>Tracheophyta</taxon>
        <taxon>Spermatophyta</taxon>
        <taxon>Magnoliopsida</taxon>
        <taxon>eudicotyledons</taxon>
        <taxon>Gunneridae</taxon>
        <taxon>Pentapetalae</taxon>
        <taxon>rosids</taxon>
        <taxon>malvids</taxon>
        <taxon>Sapindales</taxon>
        <taxon>Sapindaceae</taxon>
        <taxon>Hippocastanoideae</taxon>
        <taxon>Acereae</taxon>
        <taxon>Acer</taxon>
    </lineage>
</organism>
<accession>A0AAD5P2G9</accession>
<evidence type="ECO:0000313" key="2">
    <source>
        <dbReference type="Proteomes" id="UP001064489"/>
    </source>
</evidence>
<gene>
    <name evidence="1" type="ORF">LWI28_018446</name>
</gene>
<protein>
    <submittedName>
        <fullName evidence="1">Uncharacterized protein</fullName>
    </submittedName>
</protein>